<evidence type="ECO:0000256" key="7">
    <source>
        <dbReference type="PROSITE-ProRule" id="PRU01145"/>
    </source>
</evidence>
<dbReference type="Proteomes" id="UP000792457">
    <property type="component" value="Unassembled WGS sequence"/>
</dbReference>
<dbReference type="EMBL" id="KZ309338">
    <property type="protein sequence ID" value="KAG8238346.1"/>
    <property type="molecule type" value="Genomic_DNA"/>
</dbReference>
<evidence type="ECO:0000256" key="1">
    <source>
        <dbReference type="ARBA" id="ARBA00004123"/>
    </source>
</evidence>
<feature type="compositionally biased region" description="Basic and acidic residues" evidence="8">
    <location>
        <begin position="320"/>
        <end position="335"/>
    </location>
</feature>
<feature type="domain" description="Zinc finger C2H2 LYAR-type" evidence="9">
    <location>
        <begin position="36"/>
        <end position="63"/>
    </location>
</feature>
<keyword evidence="6" id="KW-0539">Nucleus</keyword>
<dbReference type="GO" id="GO:0005730">
    <property type="term" value="C:nucleolus"/>
    <property type="evidence" value="ECO:0007669"/>
    <property type="project" value="TreeGrafter"/>
</dbReference>
<keyword evidence="5" id="KW-0862">Zinc</keyword>
<dbReference type="PANTHER" id="PTHR13100">
    <property type="entry name" value="CELL GROWTH-REGULATING NUCLEOLAR PROTEIN LYAR"/>
    <property type="match status" value="1"/>
</dbReference>
<reference evidence="11" key="1">
    <citation type="submission" date="2013-04" db="EMBL/GenBank/DDBJ databases">
        <authorList>
            <person name="Qu J."/>
            <person name="Murali S.C."/>
            <person name="Bandaranaike D."/>
            <person name="Bellair M."/>
            <person name="Blankenburg K."/>
            <person name="Chao H."/>
            <person name="Dinh H."/>
            <person name="Doddapaneni H."/>
            <person name="Downs B."/>
            <person name="Dugan-Rocha S."/>
            <person name="Elkadiri S."/>
            <person name="Gnanaolivu R.D."/>
            <person name="Hernandez B."/>
            <person name="Javaid M."/>
            <person name="Jayaseelan J.C."/>
            <person name="Lee S."/>
            <person name="Li M."/>
            <person name="Ming W."/>
            <person name="Munidasa M."/>
            <person name="Muniz J."/>
            <person name="Nguyen L."/>
            <person name="Ongeri F."/>
            <person name="Osuji N."/>
            <person name="Pu L.-L."/>
            <person name="Puazo M."/>
            <person name="Qu C."/>
            <person name="Quiroz J."/>
            <person name="Raj R."/>
            <person name="Weissenberger G."/>
            <person name="Xin Y."/>
            <person name="Zou X."/>
            <person name="Han Y."/>
            <person name="Richards S."/>
            <person name="Worley K."/>
            <person name="Muzny D."/>
            <person name="Gibbs R."/>
        </authorList>
    </citation>
    <scope>NUCLEOTIDE SEQUENCE</scope>
    <source>
        <strain evidence="11">Sampled in the wild</strain>
    </source>
</reference>
<evidence type="ECO:0008006" key="13">
    <source>
        <dbReference type="Google" id="ProtNLM"/>
    </source>
</evidence>
<accession>A0A8K0KR61</accession>
<keyword evidence="12" id="KW-1185">Reference proteome</keyword>
<gene>
    <name evidence="11" type="ORF">J437_LFUL018282</name>
</gene>
<dbReference type="FunFam" id="3.30.1490.490:FF:000001">
    <property type="entry name" value="cell growth-regulating nucleolar protein-like"/>
    <property type="match status" value="1"/>
</dbReference>
<evidence type="ECO:0000256" key="4">
    <source>
        <dbReference type="ARBA" id="ARBA00022771"/>
    </source>
</evidence>
<dbReference type="PROSITE" id="PS51804">
    <property type="entry name" value="ZF_C2HC_LYAR"/>
    <property type="match status" value="2"/>
</dbReference>
<dbReference type="Pfam" id="PF25879">
    <property type="entry name" value="WHD_LYAR"/>
    <property type="match status" value="1"/>
</dbReference>
<evidence type="ECO:0000259" key="10">
    <source>
        <dbReference type="Pfam" id="PF25879"/>
    </source>
</evidence>
<keyword evidence="4 7" id="KW-0863">Zinc-finger</keyword>
<reference evidence="11" key="2">
    <citation type="submission" date="2017-10" db="EMBL/GenBank/DDBJ databases">
        <title>Ladona fulva Genome sequencing and assembly.</title>
        <authorList>
            <person name="Murali S."/>
            <person name="Richards S."/>
            <person name="Bandaranaike D."/>
            <person name="Bellair M."/>
            <person name="Blankenburg K."/>
            <person name="Chao H."/>
            <person name="Dinh H."/>
            <person name="Doddapaneni H."/>
            <person name="Dugan-Rocha S."/>
            <person name="Elkadiri S."/>
            <person name="Gnanaolivu R."/>
            <person name="Hernandez B."/>
            <person name="Skinner E."/>
            <person name="Javaid M."/>
            <person name="Lee S."/>
            <person name="Li M."/>
            <person name="Ming W."/>
            <person name="Munidasa M."/>
            <person name="Muniz J."/>
            <person name="Nguyen L."/>
            <person name="Hughes D."/>
            <person name="Osuji N."/>
            <person name="Pu L.-L."/>
            <person name="Puazo M."/>
            <person name="Qu C."/>
            <person name="Quiroz J."/>
            <person name="Raj R."/>
            <person name="Weissenberger G."/>
            <person name="Xin Y."/>
            <person name="Zou X."/>
            <person name="Han Y."/>
            <person name="Worley K."/>
            <person name="Muzny D."/>
            <person name="Gibbs R."/>
        </authorList>
    </citation>
    <scope>NUCLEOTIDE SEQUENCE</scope>
    <source>
        <strain evidence="11">Sampled in the wild</strain>
    </source>
</reference>
<evidence type="ECO:0000256" key="8">
    <source>
        <dbReference type="SAM" id="MobiDB-lite"/>
    </source>
</evidence>
<evidence type="ECO:0000313" key="11">
    <source>
        <dbReference type="EMBL" id="KAG8238346.1"/>
    </source>
</evidence>
<organism evidence="11 12">
    <name type="scientific">Ladona fulva</name>
    <name type="common">Scarce chaser dragonfly</name>
    <name type="synonym">Libellula fulva</name>
    <dbReference type="NCBI Taxonomy" id="123851"/>
    <lineage>
        <taxon>Eukaryota</taxon>
        <taxon>Metazoa</taxon>
        <taxon>Ecdysozoa</taxon>
        <taxon>Arthropoda</taxon>
        <taxon>Hexapoda</taxon>
        <taxon>Insecta</taxon>
        <taxon>Pterygota</taxon>
        <taxon>Palaeoptera</taxon>
        <taxon>Odonata</taxon>
        <taxon>Epiprocta</taxon>
        <taxon>Anisoptera</taxon>
        <taxon>Libelluloidea</taxon>
        <taxon>Libellulidae</taxon>
        <taxon>Ladona</taxon>
    </lineage>
</organism>
<dbReference type="GO" id="GO:0000122">
    <property type="term" value="P:negative regulation of transcription by RNA polymerase II"/>
    <property type="evidence" value="ECO:0007669"/>
    <property type="project" value="TreeGrafter"/>
</dbReference>
<dbReference type="InterPro" id="IPR039999">
    <property type="entry name" value="LYAR"/>
</dbReference>
<protein>
    <recommendedName>
        <fullName evidence="13">Cell growth-regulating nucleolar protein</fullName>
    </recommendedName>
</protein>
<feature type="compositionally biased region" description="Basic residues" evidence="8">
    <location>
        <begin position="273"/>
        <end position="284"/>
    </location>
</feature>
<feature type="region of interest" description="Disordered" evidence="8">
    <location>
        <begin position="157"/>
        <end position="376"/>
    </location>
</feature>
<dbReference type="GO" id="GO:0006364">
    <property type="term" value="P:rRNA processing"/>
    <property type="evidence" value="ECO:0007669"/>
    <property type="project" value="TreeGrafter"/>
</dbReference>
<name>A0A8K0KR61_LADFU</name>
<feature type="domain" description="Cell growth-regulating nucleolar protein-like winged helix" evidence="10">
    <location>
        <begin position="381"/>
        <end position="457"/>
    </location>
</feature>
<dbReference type="GO" id="GO:0008270">
    <property type="term" value="F:zinc ion binding"/>
    <property type="evidence" value="ECO:0007669"/>
    <property type="project" value="UniProtKB-KW"/>
</dbReference>
<evidence type="ECO:0000256" key="6">
    <source>
        <dbReference type="ARBA" id="ARBA00023242"/>
    </source>
</evidence>
<evidence type="ECO:0000256" key="2">
    <source>
        <dbReference type="ARBA" id="ARBA00022723"/>
    </source>
</evidence>
<sequence>MQLKMVFFTCNHCGSSLKKNRVEKHYSTECHANPSLSCMDCQKDFYGEDYKSHTKCISEDQKYSGKPLHDTSSVGKGEKKQLQWVETVRQIIETKGSTLTSQERNMLENMKDFENIPRKKKKFENFVRNVMRGYTEQRTIDRVWALLEEHKPVAADTKQTVNNKGNEESGKKISEEKAITDGIAGDENDLKPQKTEVNSKKKLKRNAISADDDAVGNEEQVASKKKKKRKMTEDVEMLEVDQATAEEETNVDRVEEKEGGGDATCTSEGNMKLSKKERKEKKKKEKYEAELQSIANGANEKEEILEEEDDSKSKKKKKKNAEEKSDVVEEADSRKKKEKKRKHKESQGEDAEKQDEDKIEDVQATEKDVEEPVNGVTQVPKGKFKWEKTIVSALQAAPENELLIKRLRKKVLAEYQEWQSSTSAHGISTLEEAYGMFDRKLNRIPSVKVLKDRAKLLKISE</sequence>
<dbReference type="InterPro" id="IPR036236">
    <property type="entry name" value="Znf_C2H2_sf"/>
</dbReference>
<dbReference type="SUPFAM" id="SSF57667">
    <property type="entry name" value="beta-beta-alpha zinc fingers"/>
    <property type="match status" value="2"/>
</dbReference>
<keyword evidence="3" id="KW-0677">Repeat</keyword>
<evidence type="ECO:0000256" key="5">
    <source>
        <dbReference type="ARBA" id="ARBA00022833"/>
    </source>
</evidence>
<dbReference type="GO" id="GO:0003677">
    <property type="term" value="F:DNA binding"/>
    <property type="evidence" value="ECO:0007669"/>
    <property type="project" value="InterPro"/>
</dbReference>
<proteinExistence type="predicted"/>
<feature type="compositionally biased region" description="Basic and acidic residues" evidence="8">
    <location>
        <begin position="165"/>
        <end position="179"/>
    </location>
</feature>
<feature type="compositionally biased region" description="Basic and acidic residues" evidence="8">
    <location>
        <begin position="188"/>
        <end position="199"/>
    </location>
</feature>
<dbReference type="InterPro" id="IPR014898">
    <property type="entry name" value="Znf_C2H2_LYAR"/>
</dbReference>
<dbReference type="PANTHER" id="PTHR13100:SF10">
    <property type="entry name" value="CELL GROWTH-REGULATING NUCLEOLAR PROTEIN"/>
    <property type="match status" value="1"/>
</dbReference>
<dbReference type="Pfam" id="PF08790">
    <property type="entry name" value="zf-LYAR"/>
    <property type="match status" value="1"/>
</dbReference>
<feature type="compositionally biased region" description="Acidic residues" evidence="8">
    <location>
        <begin position="234"/>
        <end position="249"/>
    </location>
</feature>
<evidence type="ECO:0000256" key="3">
    <source>
        <dbReference type="ARBA" id="ARBA00022737"/>
    </source>
</evidence>
<evidence type="ECO:0000259" key="9">
    <source>
        <dbReference type="Pfam" id="PF08790"/>
    </source>
</evidence>
<feature type="compositionally biased region" description="Basic and acidic residues" evidence="8">
    <location>
        <begin position="250"/>
        <end position="260"/>
    </location>
</feature>
<dbReference type="InterPro" id="IPR058719">
    <property type="entry name" value="WHD_LYAR"/>
</dbReference>
<comment type="caution">
    <text evidence="11">The sequence shown here is derived from an EMBL/GenBank/DDBJ whole genome shotgun (WGS) entry which is preliminary data.</text>
</comment>
<dbReference type="AlphaFoldDB" id="A0A8K0KR61"/>
<dbReference type="OrthoDB" id="21474at2759"/>
<comment type="subcellular location">
    <subcellularLocation>
        <location evidence="1">Nucleus</location>
    </subcellularLocation>
</comment>
<evidence type="ECO:0000313" key="12">
    <source>
        <dbReference type="Proteomes" id="UP000792457"/>
    </source>
</evidence>
<keyword evidence="2" id="KW-0479">Metal-binding</keyword>
<dbReference type="Gene3D" id="3.30.1490.490">
    <property type="match status" value="1"/>
</dbReference>